<dbReference type="Proteomes" id="UP000636960">
    <property type="component" value="Unassembled WGS sequence"/>
</dbReference>
<feature type="domain" description="FAD-binding" evidence="5">
    <location>
        <begin position="114"/>
        <end position="165"/>
    </location>
</feature>
<keyword evidence="4" id="KW-0503">Monooxygenase</keyword>
<protein>
    <submittedName>
        <fullName evidence="6">Oxidoreductase</fullName>
    </submittedName>
</protein>
<dbReference type="AlphaFoldDB" id="A0A919K872"/>
<dbReference type="GO" id="GO:0004497">
    <property type="term" value="F:monooxygenase activity"/>
    <property type="evidence" value="ECO:0007669"/>
    <property type="project" value="UniProtKB-KW"/>
</dbReference>
<dbReference type="Gene3D" id="3.50.50.60">
    <property type="entry name" value="FAD/NAD(P)-binding domain"/>
    <property type="match status" value="1"/>
</dbReference>
<dbReference type="GO" id="GO:0071949">
    <property type="term" value="F:FAD binding"/>
    <property type="evidence" value="ECO:0007669"/>
    <property type="project" value="InterPro"/>
</dbReference>
<keyword evidence="3" id="KW-0560">Oxidoreductase</keyword>
<organism evidence="6 7">
    <name type="scientific">Paractinoplanes rishiriensis</name>
    <dbReference type="NCBI Taxonomy" id="1050105"/>
    <lineage>
        <taxon>Bacteria</taxon>
        <taxon>Bacillati</taxon>
        <taxon>Actinomycetota</taxon>
        <taxon>Actinomycetes</taxon>
        <taxon>Micromonosporales</taxon>
        <taxon>Micromonosporaceae</taxon>
        <taxon>Paractinoplanes</taxon>
    </lineage>
</organism>
<keyword evidence="1" id="KW-0285">Flavoprotein</keyword>
<dbReference type="PANTHER" id="PTHR47178">
    <property type="entry name" value="MONOOXYGENASE, FAD-BINDING"/>
    <property type="match status" value="1"/>
</dbReference>
<evidence type="ECO:0000256" key="1">
    <source>
        <dbReference type="ARBA" id="ARBA00022630"/>
    </source>
</evidence>
<accession>A0A919K872</accession>
<dbReference type="PANTHER" id="PTHR47178:SF5">
    <property type="entry name" value="FAD-BINDING DOMAIN-CONTAINING PROTEIN"/>
    <property type="match status" value="1"/>
</dbReference>
<evidence type="ECO:0000259" key="5">
    <source>
        <dbReference type="Pfam" id="PF01494"/>
    </source>
</evidence>
<dbReference type="PRINTS" id="PR00420">
    <property type="entry name" value="RNGMNOXGNASE"/>
</dbReference>
<dbReference type="InterPro" id="IPR002938">
    <property type="entry name" value="FAD-bd"/>
</dbReference>
<evidence type="ECO:0000256" key="3">
    <source>
        <dbReference type="ARBA" id="ARBA00023002"/>
    </source>
</evidence>
<reference evidence="6" key="1">
    <citation type="submission" date="2021-01" db="EMBL/GenBank/DDBJ databases">
        <title>Whole genome shotgun sequence of Actinoplanes rishiriensis NBRC 108556.</title>
        <authorList>
            <person name="Komaki H."/>
            <person name="Tamura T."/>
        </authorList>
    </citation>
    <scope>NUCLEOTIDE SEQUENCE</scope>
    <source>
        <strain evidence="6">NBRC 108556</strain>
    </source>
</reference>
<keyword evidence="7" id="KW-1185">Reference proteome</keyword>
<evidence type="ECO:0000313" key="7">
    <source>
        <dbReference type="Proteomes" id="UP000636960"/>
    </source>
</evidence>
<dbReference type="Pfam" id="PF01494">
    <property type="entry name" value="FAD_binding_3"/>
    <property type="match status" value="2"/>
</dbReference>
<sequence length="386" mass="40981">MVIGGGIGGLALAQGLRHTGIACDVYERTRERADWLQGYRIHINPAGAAALRNCLSPAGWQAFESGVADDDGGFGFLTDQCTDLLELPAAEINAGGGRHYGVSRIRLREVLLDGLGTVHHGREFTHYASDGDRVTAFFADGTTATADVLVGADGANSRVRAQLLPHAHRADTGVLAVAGKHPLPATALPPVLTTRTNLVVPRGRGSLFTAVWPPDYALWGFHDAAARFPAGLTGMPGDALQQVVLSRLAGWSPAFHRLVSGSDPATVNAIRVRSASPVRPWPTGRVTLLGDAIHNMTPMAGIGANTALRDADLLRVQLTQVPLIPAIATYERRMLDYGFAAVRQSLRNAQRAAHSSGFGRAAFRTTLRLTAAVPPIRRAMARGLGR</sequence>
<keyword evidence="2" id="KW-0274">FAD</keyword>
<feature type="domain" description="FAD-binding" evidence="5">
    <location>
        <begin position="277"/>
        <end position="321"/>
    </location>
</feature>
<dbReference type="InterPro" id="IPR036188">
    <property type="entry name" value="FAD/NAD-bd_sf"/>
</dbReference>
<gene>
    <name evidence="6" type="ORF">Ari01nite_79390</name>
</gene>
<evidence type="ECO:0000256" key="2">
    <source>
        <dbReference type="ARBA" id="ARBA00022827"/>
    </source>
</evidence>
<evidence type="ECO:0000256" key="4">
    <source>
        <dbReference type="ARBA" id="ARBA00023033"/>
    </source>
</evidence>
<name>A0A919K872_9ACTN</name>
<proteinExistence type="predicted"/>
<comment type="caution">
    <text evidence="6">The sequence shown here is derived from an EMBL/GenBank/DDBJ whole genome shotgun (WGS) entry which is preliminary data.</text>
</comment>
<dbReference type="SUPFAM" id="SSF51905">
    <property type="entry name" value="FAD/NAD(P)-binding domain"/>
    <property type="match status" value="1"/>
</dbReference>
<dbReference type="EMBL" id="BOMV01000083">
    <property type="protein sequence ID" value="GIF00475.1"/>
    <property type="molecule type" value="Genomic_DNA"/>
</dbReference>
<evidence type="ECO:0000313" key="6">
    <source>
        <dbReference type="EMBL" id="GIF00475.1"/>
    </source>
</evidence>